<dbReference type="AlphaFoldDB" id="A0A131XL01"/>
<name>A0A131XL01_9ACAR</name>
<sequence>MPIYSQNKWYLVAYTVGLNTSGYKCVESTFKSRNGSFVRRILSLQYKKDRRWATKTIPLNLRIDPCSVLLDVCVSTDLYVWTKAKGQYQLLYYDWNSFVLSDVLQWPLDDLQEWTGANSQYQLLYYSWNSMILSDVLKTPLDKPSCTLWVKARYLDEVKRTATMDYFNVLCKEPLYIGYPSDCPK</sequence>
<evidence type="ECO:0000313" key="1">
    <source>
        <dbReference type="EMBL" id="JAP67237.1"/>
    </source>
</evidence>
<dbReference type="Gene3D" id="2.40.128.20">
    <property type="match status" value="2"/>
</dbReference>
<dbReference type="InterPro" id="IPR012674">
    <property type="entry name" value="Calycin"/>
</dbReference>
<dbReference type="EMBL" id="GEFH01001344">
    <property type="protein sequence ID" value="JAP67237.1"/>
    <property type="molecule type" value="mRNA"/>
</dbReference>
<proteinExistence type="evidence at transcript level"/>
<protein>
    <submittedName>
        <fullName evidence="1">Putative group viii salivary lipocalin lipocalin</fullName>
    </submittedName>
</protein>
<organism evidence="1">
    <name type="scientific">Hyalomma excavatum</name>
    <dbReference type="NCBI Taxonomy" id="257692"/>
    <lineage>
        <taxon>Eukaryota</taxon>
        <taxon>Metazoa</taxon>
        <taxon>Ecdysozoa</taxon>
        <taxon>Arthropoda</taxon>
        <taxon>Chelicerata</taxon>
        <taxon>Arachnida</taxon>
        <taxon>Acari</taxon>
        <taxon>Parasitiformes</taxon>
        <taxon>Ixodida</taxon>
        <taxon>Ixodoidea</taxon>
        <taxon>Ixodidae</taxon>
        <taxon>Hyalomminae</taxon>
        <taxon>Hyalomma</taxon>
    </lineage>
</organism>
<accession>A0A131XL01</accession>
<reference evidence="1" key="1">
    <citation type="journal article" date="2017" name="Ticks Tick Borne Dis.">
        <title>An insight into the sialome of Hyalomma excavatum.</title>
        <authorList>
            <person name="Ribeiro J.M."/>
            <person name="Slovak M."/>
            <person name="Francischetti I.M."/>
        </authorList>
    </citation>
    <scope>NUCLEOTIDE SEQUENCE</scope>
    <source>
        <strain evidence="1">Samish</strain>
        <tissue evidence="1">Salivary glands</tissue>
    </source>
</reference>